<dbReference type="EMBL" id="KB446546">
    <property type="protein sequence ID" value="EME38914.1"/>
    <property type="molecule type" value="Genomic_DNA"/>
</dbReference>
<organism evidence="1 2">
    <name type="scientific">Dothistroma septosporum (strain NZE10 / CBS 128990)</name>
    <name type="common">Red band needle blight fungus</name>
    <name type="synonym">Mycosphaerella pini</name>
    <dbReference type="NCBI Taxonomy" id="675120"/>
    <lineage>
        <taxon>Eukaryota</taxon>
        <taxon>Fungi</taxon>
        <taxon>Dikarya</taxon>
        <taxon>Ascomycota</taxon>
        <taxon>Pezizomycotina</taxon>
        <taxon>Dothideomycetes</taxon>
        <taxon>Dothideomycetidae</taxon>
        <taxon>Mycosphaerellales</taxon>
        <taxon>Mycosphaerellaceae</taxon>
        <taxon>Dothistroma</taxon>
    </lineage>
</organism>
<accession>M2Y0T0</accession>
<name>M2Y0T0_DOTSN</name>
<dbReference type="Proteomes" id="UP000016933">
    <property type="component" value="Unassembled WGS sequence"/>
</dbReference>
<evidence type="ECO:0000313" key="1">
    <source>
        <dbReference type="EMBL" id="EME38914.1"/>
    </source>
</evidence>
<dbReference type="OrthoDB" id="10648540at2759"/>
<reference evidence="2" key="1">
    <citation type="journal article" date="2012" name="PLoS Genet.">
        <title>The genomes of the fungal plant pathogens Cladosporium fulvum and Dothistroma septosporum reveal adaptation to different hosts and lifestyles but also signatures of common ancestry.</title>
        <authorList>
            <person name="de Wit P.J.G.M."/>
            <person name="van der Burgt A."/>
            <person name="Oekmen B."/>
            <person name="Stergiopoulos I."/>
            <person name="Abd-Elsalam K.A."/>
            <person name="Aerts A.L."/>
            <person name="Bahkali A.H."/>
            <person name="Beenen H.G."/>
            <person name="Chettri P."/>
            <person name="Cox M.P."/>
            <person name="Datema E."/>
            <person name="de Vries R.P."/>
            <person name="Dhillon B."/>
            <person name="Ganley A.R."/>
            <person name="Griffiths S.A."/>
            <person name="Guo Y."/>
            <person name="Hamelin R.C."/>
            <person name="Henrissat B."/>
            <person name="Kabir M.S."/>
            <person name="Jashni M.K."/>
            <person name="Kema G."/>
            <person name="Klaubauf S."/>
            <person name="Lapidus A."/>
            <person name="Levasseur A."/>
            <person name="Lindquist E."/>
            <person name="Mehrabi R."/>
            <person name="Ohm R.A."/>
            <person name="Owen T.J."/>
            <person name="Salamov A."/>
            <person name="Schwelm A."/>
            <person name="Schijlen E."/>
            <person name="Sun H."/>
            <person name="van den Burg H.A."/>
            <person name="van Ham R.C.H.J."/>
            <person name="Zhang S."/>
            <person name="Goodwin S.B."/>
            <person name="Grigoriev I.V."/>
            <person name="Collemare J."/>
            <person name="Bradshaw R.E."/>
        </authorList>
    </citation>
    <scope>NUCLEOTIDE SEQUENCE [LARGE SCALE GENOMIC DNA]</scope>
    <source>
        <strain evidence="2">NZE10 / CBS 128990</strain>
    </source>
</reference>
<feature type="non-terminal residue" evidence="1">
    <location>
        <position position="191"/>
    </location>
</feature>
<dbReference type="AlphaFoldDB" id="M2Y0T0"/>
<reference evidence="1 2" key="2">
    <citation type="journal article" date="2012" name="PLoS Pathog.">
        <title>Diverse lifestyles and strategies of plant pathogenesis encoded in the genomes of eighteen Dothideomycetes fungi.</title>
        <authorList>
            <person name="Ohm R.A."/>
            <person name="Feau N."/>
            <person name="Henrissat B."/>
            <person name="Schoch C.L."/>
            <person name="Horwitz B.A."/>
            <person name="Barry K.W."/>
            <person name="Condon B.J."/>
            <person name="Copeland A.C."/>
            <person name="Dhillon B."/>
            <person name="Glaser F."/>
            <person name="Hesse C.N."/>
            <person name="Kosti I."/>
            <person name="LaButti K."/>
            <person name="Lindquist E.A."/>
            <person name="Lucas S."/>
            <person name="Salamov A.A."/>
            <person name="Bradshaw R.E."/>
            <person name="Ciuffetti L."/>
            <person name="Hamelin R.C."/>
            <person name="Kema G.H.J."/>
            <person name="Lawrence C."/>
            <person name="Scott J.A."/>
            <person name="Spatafora J.W."/>
            <person name="Turgeon B.G."/>
            <person name="de Wit P.J.G.M."/>
            <person name="Zhong S."/>
            <person name="Goodwin S.B."/>
            <person name="Grigoriev I.V."/>
        </authorList>
    </citation>
    <scope>NUCLEOTIDE SEQUENCE [LARGE SCALE GENOMIC DNA]</scope>
    <source>
        <strain evidence="2">NZE10 / CBS 128990</strain>
    </source>
</reference>
<protein>
    <submittedName>
        <fullName evidence="1">Uncharacterized protein</fullName>
    </submittedName>
</protein>
<evidence type="ECO:0000313" key="2">
    <source>
        <dbReference type="Proteomes" id="UP000016933"/>
    </source>
</evidence>
<sequence length="191" mass="21463">VKPVLARLKAHPELFSDARAREKFFHPTSFAAIRCMLEYIRLSRNGDKCRESLEKPSLEADKSCPIDPVLGVPYRRWQSWCRQLALRRNSPIIQAMLARHKGLRPSTSQLSPYHSLLLAERRRLKPEAIIADIMEVSNGLSDLPGVSAVVSQVMARPKKTESSSKNFALGEQSHGLAGDRLSVQLDIDYTT</sequence>
<proteinExistence type="predicted"/>
<gene>
    <name evidence="1" type="ORF">DOTSEDRAFT_139803</name>
</gene>
<keyword evidence="2" id="KW-1185">Reference proteome</keyword>